<feature type="chain" id="PRO_5010295368" evidence="6">
    <location>
        <begin position="21"/>
        <end position="90"/>
    </location>
</feature>
<sequence>MMRDITRGWAWTRALLGLMAKEIHVCGEAGAVDLVKAIMMTTNEDVEVYKYKRLTELQIEDSAVGSLDNIQPGDCIVCFSKNDVYTVSRC</sequence>
<dbReference type="GO" id="GO:0045025">
    <property type="term" value="C:mitochondrial degradosome"/>
    <property type="evidence" value="ECO:0007669"/>
    <property type="project" value="TreeGrafter"/>
</dbReference>
<dbReference type="GO" id="GO:0016787">
    <property type="term" value="F:hydrolase activity"/>
    <property type="evidence" value="ECO:0007669"/>
    <property type="project" value="UniProtKB-KW"/>
</dbReference>
<evidence type="ECO:0000259" key="7">
    <source>
        <dbReference type="Pfam" id="PF22527"/>
    </source>
</evidence>
<dbReference type="PANTHER" id="PTHR12131:SF1">
    <property type="entry name" value="ATP-DEPENDENT RNA HELICASE SUPV3L1, MITOCHONDRIAL-RELATED"/>
    <property type="match status" value="1"/>
</dbReference>
<evidence type="ECO:0000313" key="9">
    <source>
        <dbReference type="RefSeq" id="XP_008480053.1"/>
    </source>
</evidence>
<keyword evidence="8" id="KW-1185">Reference proteome</keyword>
<dbReference type="RefSeq" id="XP_008480053.1">
    <property type="nucleotide sequence ID" value="XM_008481831.2"/>
</dbReference>
<evidence type="ECO:0000256" key="5">
    <source>
        <dbReference type="ARBA" id="ARBA00047984"/>
    </source>
</evidence>
<evidence type="ECO:0000256" key="2">
    <source>
        <dbReference type="ARBA" id="ARBA00022801"/>
    </source>
</evidence>
<organism evidence="8 9">
    <name type="scientific">Diaphorina citri</name>
    <name type="common">Asian citrus psyllid</name>
    <dbReference type="NCBI Taxonomy" id="121845"/>
    <lineage>
        <taxon>Eukaryota</taxon>
        <taxon>Metazoa</taxon>
        <taxon>Ecdysozoa</taxon>
        <taxon>Arthropoda</taxon>
        <taxon>Hexapoda</taxon>
        <taxon>Insecta</taxon>
        <taxon>Pterygota</taxon>
        <taxon>Neoptera</taxon>
        <taxon>Paraneoptera</taxon>
        <taxon>Hemiptera</taxon>
        <taxon>Sternorrhyncha</taxon>
        <taxon>Psylloidea</taxon>
        <taxon>Psyllidae</taxon>
        <taxon>Diaphorininae</taxon>
        <taxon>Diaphorina</taxon>
    </lineage>
</organism>
<dbReference type="STRING" id="121845.A0A1S3DE50"/>
<dbReference type="GeneID" id="103516843"/>
<evidence type="ECO:0000256" key="4">
    <source>
        <dbReference type="ARBA" id="ARBA00022840"/>
    </source>
</evidence>
<dbReference type="AlphaFoldDB" id="A0A1S3DE50"/>
<keyword evidence="1" id="KW-0547">Nucleotide-binding</keyword>
<dbReference type="KEGG" id="dci:103516843"/>
<keyword evidence="2" id="KW-0378">Hydrolase</keyword>
<dbReference type="Gene3D" id="3.40.50.300">
    <property type="entry name" value="P-loop containing nucleotide triphosphate hydrolases"/>
    <property type="match status" value="2"/>
</dbReference>
<evidence type="ECO:0000256" key="6">
    <source>
        <dbReference type="SAM" id="SignalP"/>
    </source>
</evidence>
<accession>A0A1S3DE50</accession>
<dbReference type="GO" id="GO:0005524">
    <property type="term" value="F:ATP binding"/>
    <property type="evidence" value="ECO:0007669"/>
    <property type="project" value="UniProtKB-KW"/>
</dbReference>
<dbReference type="InterPro" id="IPR027417">
    <property type="entry name" value="P-loop_NTPase"/>
</dbReference>
<dbReference type="InterPro" id="IPR050699">
    <property type="entry name" value="RNA-DNA_Helicase"/>
</dbReference>
<feature type="domain" description="ATP-dependent RNA helicase SUV3 DEXQ-box helicase" evidence="7">
    <location>
        <begin position="1"/>
        <end position="51"/>
    </location>
</feature>
<feature type="signal peptide" evidence="6">
    <location>
        <begin position="1"/>
        <end position="20"/>
    </location>
</feature>
<dbReference type="InterPro" id="IPR055206">
    <property type="entry name" value="DEXQc_SUV3"/>
</dbReference>
<comment type="catalytic activity">
    <reaction evidence="5">
        <text>ATP + H2O = ADP + phosphate + H(+)</text>
        <dbReference type="Rhea" id="RHEA:13065"/>
        <dbReference type="ChEBI" id="CHEBI:15377"/>
        <dbReference type="ChEBI" id="CHEBI:15378"/>
        <dbReference type="ChEBI" id="CHEBI:30616"/>
        <dbReference type="ChEBI" id="CHEBI:43474"/>
        <dbReference type="ChEBI" id="CHEBI:456216"/>
        <dbReference type="EC" id="3.6.4.13"/>
    </reaction>
</comment>
<dbReference type="GO" id="GO:0000965">
    <property type="term" value="P:mitochondrial RNA 3'-end processing"/>
    <property type="evidence" value="ECO:0007669"/>
    <property type="project" value="TreeGrafter"/>
</dbReference>
<dbReference type="Proteomes" id="UP000079169">
    <property type="component" value="Unplaced"/>
</dbReference>
<evidence type="ECO:0000313" key="8">
    <source>
        <dbReference type="Proteomes" id="UP000079169"/>
    </source>
</evidence>
<name>A0A1S3DE50_DIACI</name>
<reference evidence="9" key="1">
    <citation type="submission" date="2025-08" db="UniProtKB">
        <authorList>
            <consortium name="RefSeq"/>
        </authorList>
    </citation>
    <scope>IDENTIFICATION</scope>
</reference>
<evidence type="ECO:0000256" key="3">
    <source>
        <dbReference type="ARBA" id="ARBA00022806"/>
    </source>
</evidence>
<dbReference type="GO" id="GO:0003724">
    <property type="term" value="F:RNA helicase activity"/>
    <property type="evidence" value="ECO:0007669"/>
    <property type="project" value="UniProtKB-EC"/>
</dbReference>
<gene>
    <name evidence="9" type="primary">LOC103516843</name>
</gene>
<dbReference type="PaxDb" id="121845-A0A1S3DE50"/>
<keyword evidence="4" id="KW-0067">ATP-binding</keyword>
<proteinExistence type="predicted"/>
<dbReference type="PANTHER" id="PTHR12131">
    <property type="entry name" value="ATP-DEPENDENT RNA AND DNA HELICASE"/>
    <property type="match status" value="1"/>
</dbReference>
<keyword evidence="6" id="KW-0732">Signal</keyword>
<dbReference type="Pfam" id="PF22527">
    <property type="entry name" value="DEXQc_Suv3"/>
    <property type="match status" value="1"/>
</dbReference>
<keyword evidence="3" id="KW-0347">Helicase</keyword>
<evidence type="ECO:0000256" key="1">
    <source>
        <dbReference type="ARBA" id="ARBA00022741"/>
    </source>
</evidence>
<protein>
    <submittedName>
        <fullName evidence="9">ATP-dependent RNA helicase SUV3 homolog, mitochondrial-like</fullName>
    </submittedName>
</protein>